<evidence type="ECO:0000256" key="2">
    <source>
        <dbReference type="SAM" id="MobiDB-lite"/>
    </source>
</evidence>
<feature type="chain" id="PRO_5034927844" evidence="4">
    <location>
        <begin position="21"/>
        <end position="1442"/>
    </location>
</feature>
<feature type="domain" description="Fibronectin type-III" evidence="6">
    <location>
        <begin position="1237"/>
        <end position="1337"/>
    </location>
</feature>
<keyword evidence="7" id="KW-0675">Receptor</keyword>
<dbReference type="InterPro" id="IPR001007">
    <property type="entry name" value="VWF_dom"/>
</dbReference>
<dbReference type="GO" id="GO:0005178">
    <property type="term" value="F:integrin binding"/>
    <property type="evidence" value="ECO:0007669"/>
    <property type="project" value="TreeGrafter"/>
</dbReference>
<evidence type="ECO:0000259" key="5">
    <source>
        <dbReference type="PROSITE" id="PS50184"/>
    </source>
</evidence>
<keyword evidence="3" id="KW-0472">Membrane</keyword>
<dbReference type="InterPro" id="IPR050941">
    <property type="entry name" value="CCN"/>
</dbReference>
<protein>
    <submittedName>
        <fullName evidence="7">Epidermal cell surface receptor</fullName>
    </submittedName>
</protein>
<dbReference type="GO" id="GO:0005615">
    <property type="term" value="C:extracellular space"/>
    <property type="evidence" value="ECO:0007669"/>
    <property type="project" value="TreeGrafter"/>
</dbReference>
<keyword evidence="3" id="KW-1133">Transmembrane helix</keyword>
<dbReference type="CDD" id="cd00063">
    <property type="entry name" value="FN3"/>
    <property type="match status" value="3"/>
</dbReference>
<evidence type="ECO:0000259" key="6">
    <source>
        <dbReference type="PROSITE" id="PS50853"/>
    </source>
</evidence>
<feature type="compositionally biased region" description="Basic and acidic residues" evidence="2">
    <location>
        <begin position="708"/>
        <end position="739"/>
    </location>
</feature>
<dbReference type="InterPro" id="IPR003961">
    <property type="entry name" value="FN3_dom"/>
</dbReference>
<feature type="transmembrane region" description="Helical" evidence="3">
    <location>
        <begin position="1360"/>
        <end position="1385"/>
    </location>
</feature>
<dbReference type="SUPFAM" id="SSF49265">
    <property type="entry name" value="Fibronectin type III"/>
    <property type="match status" value="2"/>
</dbReference>
<feature type="domain" description="VWFC" evidence="5">
    <location>
        <begin position="587"/>
        <end position="661"/>
    </location>
</feature>
<keyword evidence="1 4" id="KW-0732">Signal</keyword>
<evidence type="ECO:0000256" key="3">
    <source>
        <dbReference type="SAM" id="Phobius"/>
    </source>
</evidence>
<dbReference type="GO" id="GO:0045597">
    <property type="term" value="P:positive regulation of cell differentiation"/>
    <property type="evidence" value="ECO:0007669"/>
    <property type="project" value="TreeGrafter"/>
</dbReference>
<organism evidence="7">
    <name type="scientific">Cacopsylla melanoneura</name>
    <dbReference type="NCBI Taxonomy" id="428564"/>
    <lineage>
        <taxon>Eukaryota</taxon>
        <taxon>Metazoa</taxon>
        <taxon>Ecdysozoa</taxon>
        <taxon>Arthropoda</taxon>
        <taxon>Hexapoda</taxon>
        <taxon>Insecta</taxon>
        <taxon>Pterygota</taxon>
        <taxon>Neoptera</taxon>
        <taxon>Paraneoptera</taxon>
        <taxon>Hemiptera</taxon>
        <taxon>Sternorrhyncha</taxon>
        <taxon>Psylloidea</taxon>
        <taxon>Psyllidae</taxon>
        <taxon>Psyllinae</taxon>
        <taxon>Cacopsylla</taxon>
    </lineage>
</organism>
<evidence type="ECO:0000256" key="1">
    <source>
        <dbReference type="ARBA" id="ARBA00022729"/>
    </source>
</evidence>
<dbReference type="GO" id="GO:0007155">
    <property type="term" value="P:cell adhesion"/>
    <property type="evidence" value="ECO:0007669"/>
    <property type="project" value="TreeGrafter"/>
</dbReference>
<feature type="signal peptide" evidence="4">
    <location>
        <begin position="1"/>
        <end position="20"/>
    </location>
</feature>
<feature type="region of interest" description="Disordered" evidence="2">
    <location>
        <begin position="29"/>
        <end position="68"/>
    </location>
</feature>
<dbReference type="PROSITE" id="PS50184">
    <property type="entry name" value="VWFC_2"/>
    <property type="match status" value="2"/>
</dbReference>
<dbReference type="InterPro" id="IPR036116">
    <property type="entry name" value="FN3_sf"/>
</dbReference>
<dbReference type="InterPro" id="IPR013783">
    <property type="entry name" value="Ig-like_fold"/>
</dbReference>
<dbReference type="PROSITE" id="PS50853">
    <property type="entry name" value="FN3"/>
    <property type="match status" value="2"/>
</dbReference>
<feature type="region of interest" description="Disordered" evidence="2">
    <location>
        <begin position="1396"/>
        <end position="1442"/>
    </location>
</feature>
<feature type="compositionally biased region" description="Polar residues" evidence="2">
    <location>
        <begin position="30"/>
        <end position="48"/>
    </location>
</feature>
<dbReference type="SMART" id="SM00060">
    <property type="entry name" value="FN3"/>
    <property type="match status" value="3"/>
</dbReference>
<evidence type="ECO:0000313" key="7">
    <source>
        <dbReference type="EMBL" id="CAG6607506.1"/>
    </source>
</evidence>
<feature type="region of interest" description="Disordered" evidence="2">
    <location>
        <begin position="863"/>
        <end position="917"/>
    </location>
</feature>
<sequence length="1442" mass="158632">MAPRTELFLLVLAGLGLVTSDEMAGIGTKLSDSTSAVGTSTPVISTTSGERKVEPSAEPTTKNATAESVQDSLKSDDCVYKDGHHKVGDKFFDGCVGICTCVEAGVVNCVSRCPPKLYNTDSNNCREIPDPDDSCCKVTVCDEPKASSEAPEAFTKGMSEATTSASSAEVKKGRALNMTSLDDSISRLDDVTMEEDEELHKEKKDKDLSITMLSAVTTTTSEATTPTTYSTTPVTTTTTELAEESCVHGENKYKVGQTFDKGCAETCLCGKGGMITCEPKCGAPLFMAGTNKDKYCVEVPELDTNGCCVRLICSSAVEEETTSAATTTTTTSSESPKPETKEPKEGCLYKNELRKTGEEFNDACEAVCTCEEAGHISCKPRCPPKVSNTTSDRCVAVPDPNDSCCMVVLCDVSIQEHDVHNAGDIEMDDVELLSASILNSTAVKLETSQVIHNFTVEVNDDKEWHTAKSIANTVTGLEPGKTYKMRIRHKGDISNEISVALPAAPKKMAMCEFKGKTYTRGEEFHDECRAFCVCGKTGVECANIECPSDFGLDVLDPHCTEWETHPPGFTPSPPHCCPEKMVCKNNGSCLYEGESYPNWSEIPSKLTGCGNRCFCESGNVTCQRVCPEVPKTPPEEMPCSAKEAVLEKIPGDDCCEYWQCPGKELVPSKPSGNKSSDSDVINTTPESIVNYMTPQKPDGHKDYHKSKPYGDTKNIFDKKEKEKEKEKEKDKKNNTKHDAMFQGPFNPNFYQQKNASKHDFVDDILSPFHLQDYAQEIKDHLKNNKSSVTDEYEDYQDNNGGIEQEQGPPGGLDPYLGNKKNIWGIGQKPGSIYYPSKQGPDSQDPLLLHELGPYQNNKLHGRPETPLLHPGIGGSKHNPNQILQDLGGGFPSKGIKQGIPREPEAGHPTGTDGLYHQYLPNQDIYNSRLPSKYEEQDLSPHSDKEIIHIHSDHPLRVEDILTHIKNKDRPGLTHPHQHYLDPVHAYNPSAPLHQVEGLNKGFNGQFPPGFPPRSPHQESNEIKVHILEPLDETTVRLVFSVPAIFVGLHGRVELRYTSEKDNNEPSSWEQQVLAPPGDLIATPELEFELGGLEPDTFYKIKISVVLRDIQNVPSSQVLSVKTPPAATSATTLPPVIPVQVDLKAVEVNSTWAKISWRKFSDFELQFIDGVQLRYKELDGKVYAATPLIHRAVTAYTIEDLRSDATYEVGIFFIPFPGQSTELQAHNTIQISTTIENDPYKFELVLDLHHLKSSSVEVSWGGVPYPEDKYVNIFRIIYQSEGGKEDYSQFKLAKRDLASSNLVTELKPNTRYRLWLEAYLTNGRIKKSNVKDFTTKAGPLPVASTQQGKLEATPLVEAHDYYGPLIVVSILAALAIVSSLVLLLILAKKHGHNKAPITAVARKPTSHSAAYDNPSYKTSDNDPEANKRSNGVHIPMTIMQPSA</sequence>
<dbReference type="PANTHER" id="PTHR11348:SF34">
    <property type="entry name" value="EPIDERMAL CELL SURFACE RECEPTOR-RELATED"/>
    <property type="match status" value="1"/>
</dbReference>
<feature type="region of interest" description="Disordered" evidence="2">
    <location>
        <begin position="691"/>
        <end position="746"/>
    </location>
</feature>
<dbReference type="SMART" id="SM00214">
    <property type="entry name" value="VWC"/>
    <property type="match status" value="5"/>
</dbReference>
<evidence type="ECO:0000256" key="4">
    <source>
        <dbReference type="SAM" id="SignalP"/>
    </source>
</evidence>
<reference evidence="7" key="1">
    <citation type="submission" date="2021-05" db="EMBL/GenBank/DDBJ databases">
        <authorList>
            <person name="Alioto T."/>
            <person name="Alioto T."/>
            <person name="Gomez Garrido J."/>
        </authorList>
    </citation>
    <scope>NUCLEOTIDE SEQUENCE</scope>
</reference>
<accession>A0A8D8PMN9</accession>
<feature type="compositionally biased region" description="Low complexity" evidence="2">
    <location>
        <begin position="323"/>
        <end position="335"/>
    </location>
</feature>
<feature type="domain" description="VWFC" evidence="5">
    <location>
        <begin position="509"/>
        <end position="584"/>
    </location>
</feature>
<proteinExistence type="predicted"/>
<feature type="domain" description="Fibronectin type-III" evidence="6">
    <location>
        <begin position="1011"/>
        <end position="1125"/>
    </location>
</feature>
<dbReference type="PANTHER" id="PTHR11348">
    <property type="entry name" value="CONNECTIVE TISSUE GROWTH FACTOR-RELATED"/>
    <property type="match status" value="1"/>
</dbReference>
<dbReference type="Gene3D" id="2.60.40.10">
    <property type="entry name" value="Immunoglobulins"/>
    <property type="match status" value="3"/>
</dbReference>
<feature type="compositionally biased region" description="Polar residues" evidence="2">
    <location>
        <begin position="58"/>
        <end position="68"/>
    </location>
</feature>
<name>A0A8D8PMN9_9HEMI</name>
<keyword evidence="3" id="KW-0812">Transmembrane</keyword>
<dbReference type="EMBL" id="HBUF01008323">
    <property type="protein sequence ID" value="CAG6607506.1"/>
    <property type="molecule type" value="Transcribed_RNA"/>
</dbReference>
<feature type="region of interest" description="Disordered" evidence="2">
    <location>
        <begin position="323"/>
        <end position="344"/>
    </location>
</feature>